<feature type="transmembrane region" description="Helical" evidence="2">
    <location>
        <begin position="26"/>
        <end position="47"/>
    </location>
</feature>
<evidence type="ECO:0000313" key="5">
    <source>
        <dbReference type="EMBL" id="MET1489674.1"/>
    </source>
</evidence>
<accession>A0ABV2CP47</accession>
<keyword evidence="2" id="KW-1133">Transmembrane helix</keyword>
<dbReference type="InterPro" id="IPR058624">
    <property type="entry name" value="MdtA-like_HH"/>
</dbReference>
<name>A0ABV2CP47_9RHOO</name>
<dbReference type="InterPro" id="IPR050739">
    <property type="entry name" value="MFP"/>
</dbReference>
<dbReference type="SUPFAM" id="SSF111369">
    <property type="entry name" value="HlyD-like secretion proteins"/>
    <property type="match status" value="2"/>
</dbReference>
<comment type="caution">
    <text evidence="5">The sequence shown here is derived from an EMBL/GenBank/DDBJ whole genome shotgun (WGS) entry which is preliminary data.</text>
</comment>
<organism evidence="5 6">
    <name type="scientific">Uliginosibacterium paludis</name>
    <dbReference type="NCBI Taxonomy" id="1615952"/>
    <lineage>
        <taxon>Bacteria</taxon>
        <taxon>Pseudomonadati</taxon>
        <taxon>Pseudomonadota</taxon>
        <taxon>Betaproteobacteria</taxon>
        <taxon>Rhodocyclales</taxon>
        <taxon>Zoogloeaceae</taxon>
        <taxon>Uliginosibacterium</taxon>
    </lineage>
</organism>
<proteinExistence type="predicted"/>
<dbReference type="Pfam" id="PF25876">
    <property type="entry name" value="HH_MFP_RND"/>
    <property type="match status" value="1"/>
</dbReference>
<keyword evidence="2" id="KW-0472">Membrane</keyword>
<dbReference type="PRINTS" id="PR01490">
    <property type="entry name" value="RTXTOXIND"/>
</dbReference>
<protein>
    <submittedName>
        <fullName evidence="5">HlyD family secretion protein</fullName>
    </submittedName>
</protein>
<evidence type="ECO:0000259" key="4">
    <source>
        <dbReference type="Pfam" id="PF25917"/>
    </source>
</evidence>
<dbReference type="PANTHER" id="PTHR30386">
    <property type="entry name" value="MEMBRANE FUSION SUBUNIT OF EMRAB-TOLC MULTIDRUG EFFLUX PUMP"/>
    <property type="match status" value="1"/>
</dbReference>
<dbReference type="RefSeq" id="WP_345925067.1">
    <property type="nucleotide sequence ID" value="NZ_JBDIVF010000002.1"/>
</dbReference>
<keyword evidence="2" id="KW-0812">Transmembrane</keyword>
<reference evidence="5 6" key="1">
    <citation type="submission" date="2024-07" db="EMBL/GenBank/DDBJ databases">
        <title>Uliginosibacterium paludis KCTC:42655.</title>
        <authorList>
            <person name="Kim M.K."/>
        </authorList>
    </citation>
    <scope>NUCLEOTIDE SEQUENCE [LARGE SCALE GENOMIC DNA]</scope>
    <source>
        <strain evidence="5 6">KCTC 42655</strain>
    </source>
</reference>
<dbReference type="Pfam" id="PF25917">
    <property type="entry name" value="BSH_RND"/>
    <property type="match status" value="1"/>
</dbReference>
<evidence type="ECO:0000256" key="2">
    <source>
        <dbReference type="SAM" id="Phobius"/>
    </source>
</evidence>
<feature type="domain" description="Multidrug resistance protein MdtA-like barrel-sandwich hybrid" evidence="4">
    <location>
        <begin position="64"/>
        <end position="278"/>
    </location>
</feature>
<dbReference type="PANTHER" id="PTHR30386:SF19">
    <property type="entry name" value="MULTIDRUG EXPORT PROTEIN EMRA-RELATED"/>
    <property type="match status" value="1"/>
</dbReference>
<sequence>MSEINPVETSAVAEVDARNGQRRKTLFTALGCVVALAAIGYGAYWSMYASHFVTTDNAYAAVEIAQVTPSVGGTVKEVRVTDTQAVKAGEVLVVIDDSDARLALAQAEAEYGRAVRKVRGYQATDTGLAAQIAAREADEQRAVAQLASAQSDFERADIDLKRREALIGSGSVSGDELTRARNAFAGARAALESARASLAQARANHAAAVGTRKANEALIDDSTLETNPEVTLARARRDQAKIDLDRTVVRAPVNGVVARRQVQVGQRIAAGTALLSVVPVDQMHVDANYKEVQLEDVRVGQPVELHADIYGSGVTYRGTVSGFSGGTGAAFSAIPAQNASGNWIKVVQRLPVRIEINPDDLKAHPLQVGLSMHATIDTRSSN</sequence>
<dbReference type="InterPro" id="IPR058625">
    <property type="entry name" value="MdtA-like_BSH"/>
</dbReference>
<dbReference type="Gene3D" id="1.10.287.470">
    <property type="entry name" value="Helix hairpin bin"/>
    <property type="match status" value="1"/>
</dbReference>
<feature type="domain" description="Multidrug resistance protein MdtA-like alpha-helical hairpin" evidence="3">
    <location>
        <begin position="139"/>
        <end position="204"/>
    </location>
</feature>
<evidence type="ECO:0000259" key="3">
    <source>
        <dbReference type="Pfam" id="PF25876"/>
    </source>
</evidence>
<comment type="subcellular location">
    <subcellularLocation>
        <location evidence="1">Cell envelope</location>
    </subcellularLocation>
</comment>
<evidence type="ECO:0000256" key="1">
    <source>
        <dbReference type="ARBA" id="ARBA00004196"/>
    </source>
</evidence>
<evidence type="ECO:0000313" key="6">
    <source>
        <dbReference type="Proteomes" id="UP001548590"/>
    </source>
</evidence>
<gene>
    <name evidence="5" type="ORF">ABVT11_07530</name>
</gene>
<keyword evidence="6" id="KW-1185">Reference proteome</keyword>
<dbReference type="Proteomes" id="UP001548590">
    <property type="component" value="Unassembled WGS sequence"/>
</dbReference>
<dbReference type="Gene3D" id="2.40.30.170">
    <property type="match status" value="1"/>
</dbReference>
<dbReference type="Gene3D" id="2.40.50.100">
    <property type="match status" value="1"/>
</dbReference>
<dbReference type="EMBL" id="JBEWLZ010000003">
    <property type="protein sequence ID" value="MET1489674.1"/>
    <property type="molecule type" value="Genomic_DNA"/>
</dbReference>